<evidence type="ECO:0000256" key="1">
    <source>
        <dbReference type="SAM" id="SignalP"/>
    </source>
</evidence>
<name>A0ABW0KLD2_9BACT</name>
<protein>
    <recommendedName>
        <fullName evidence="4">Alpha/beta hydrolase</fullName>
    </recommendedName>
</protein>
<evidence type="ECO:0008006" key="4">
    <source>
        <dbReference type="Google" id="ProtNLM"/>
    </source>
</evidence>
<proteinExistence type="predicted"/>
<sequence>MKLVRTATFAAGLLSICLGSRTGLGADAAARLTPGETFSIPFHEMPPTYWAVATSNKGPARLSISLPKNYTPGGKFPLLVFLHGGSGGNGGPKAAIVSAMTADQDFVCASMPFFKKIAPKDPGGNIVMRDEDAQYMWPFFRAMLAKLFEVVPNIDKNHMIIGGSSNGAHATQGLIDESDGEITKQFSAFFFIEGGGRLKHYELLKGKPYLMVSSQTASKPRAQQIIDQASAAGASTTFIFEDAGGHTVPMKAAPAMRAWLIEQATKPTSPK</sequence>
<dbReference type="InterPro" id="IPR029058">
    <property type="entry name" value="AB_hydrolase_fold"/>
</dbReference>
<evidence type="ECO:0000313" key="2">
    <source>
        <dbReference type="EMBL" id="MFC5454263.1"/>
    </source>
</evidence>
<dbReference type="EMBL" id="JBHSMQ010000002">
    <property type="protein sequence ID" value="MFC5454263.1"/>
    <property type="molecule type" value="Genomic_DNA"/>
</dbReference>
<comment type="caution">
    <text evidence="2">The sequence shown here is derived from an EMBL/GenBank/DDBJ whole genome shotgun (WGS) entry which is preliminary data.</text>
</comment>
<keyword evidence="3" id="KW-1185">Reference proteome</keyword>
<dbReference type="RefSeq" id="WP_377164172.1">
    <property type="nucleotide sequence ID" value="NZ_JBHSMQ010000002.1"/>
</dbReference>
<gene>
    <name evidence="2" type="ORF">ACFQDI_05295</name>
</gene>
<feature type="chain" id="PRO_5045928098" description="Alpha/beta hydrolase" evidence="1">
    <location>
        <begin position="26"/>
        <end position="271"/>
    </location>
</feature>
<reference evidence="3" key="1">
    <citation type="journal article" date="2019" name="Int. J. Syst. Evol. Microbiol.">
        <title>The Global Catalogue of Microorganisms (GCM) 10K type strain sequencing project: providing services to taxonomists for standard genome sequencing and annotation.</title>
        <authorList>
            <consortium name="The Broad Institute Genomics Platform"/>
            <consortium name="The Broad Institute Genome Sequencing Center for Infectious Disease"/>
            <person name="Wu L."/>
            <person name="Ma J."/>
        </authorList>
    </citation>
    <scope>NUCLEOTIDE SEQUENCE [LARGE SCALE GENOMIC DNA]</scope>
    <source>
        <strain evidence="3">CGMCC 4.1469</strain>
    </source>
</reference>
<organism evidence="2 3">
    <name type="scientific">Prosthecobacter fluviatilis</name>
    <dbReference type="NCBI Taxonomy" id="445931"/>
    <lineage>
        <taxon>Bacteria</taxon>
        <taxon>Pseudomonadati</taxon>
        <taxon>Verrucomicrobiota</taxon>
        <taxon>Verrucomicrobiia</taxon>
        <taxon>Verrucomicrobiales</taxon>
        <taxon>Verrucomicrobiaceae</taxon>
        <taxon>Prosthecobacter</taxon>
    </lineage>
</organism>
<evidence type="ECO:0000313" key="3">
    <source>
        <dbReference type="Proteomes" id="UP001596052"/>
    </source>
</evidence>
<dbReference type="SUPFAM" id="SSF53474">
    <property type="entry name" value="alpha/beta-Hydrolases"/>
    <property type="match status" value="1"/>
</dbReference>
<accession>A0ABW0KLD2</accession>
<feature type="signal peptide" evidence="1">
    <location>
        <begin position="1"/>
        <end position="25"/>
    </location>
</feature>
<dbReference type="Gene3D" id="3.40.50.1820">
    <property type="entry name" value="alpha/beta hydrolase"/>
    <property type="match status" value="1"/>
</dbReference>
<dbReference type="Proteomes" id="UP001596052">
    <property type="component" value="Unassembled WGS sequence"/>
</dbReference>
<keyword evidence="1" id="KW-0732">Signal</keyword>